<sequence>MLILSISDLHIGKGKFLKNGQLNILEDFFEDQRFFEFCEYYSTKDNYSKEVHLVLNGDILNLIQIDYEGVFTHIIDEINAQSAIESIIKGHPVFFDALKKFLQAPNKKISYVIGNHDAAMDFNLAQVVLNKRVEGEVEYCHDLQTYGVHIEHGHRFEAINSVPKNKFYAEGPNGKKILNLPWGSLFCISVLPRLKKERPYLDKVRPMSSYIKWCLFHDLAFFLKMSVIVSKYLIESNFDIYVRENRNFKTTLKILKQITIYPRYEKKAKSILKKDITLHTVVMGHTHLQEWRRFPEGKYYFNTGTWNPIPSIDAGLHQDSTCLTYCLLDIHKETSSLREGSLNVWQGRWRPFKSETSTN</sequence>
<dbReference type="EMBL" id="MAAO01000006">
    <property type="protein sequence ID" value="OUR97039.1"/>
    <property type="molecule type" value="Genomic_DNA"/>
</dbReference>
<evidence type="ECO:0000313" key="2">
    <source>
        <dbReference type="Proteomes" id="UP000196531"/>
    </source>
</evidence>
<dbReference type="GO" id="GO:0008758">
    <property type="term" value="F:UDP-2,3-diacylglucosamine hydrolase activity"/>
    <property type="evidence" value="ECO:0007669"/>
    <property type="project" value="TreeGrafter"/>
</dbReference>
<gene>
    <name evidence="1" type="ORF">A9Q84_11950</name>
</gene>
<dbReference type="Gene3D" id="3.60.21.10">
    <property type="match status" value="1"/>
</dbReference>
<dbReference type="SUPFAM" id="SSF56300">
    <property type="entry name" value="Metallo-dependent phosphatases"/>
    <property type="match status" value="1"/>
</dbReference>
<name>A0A1Y5FDJ8_9BACT</name>
<accession>A0A1Y5FDJ8</accession>
<dbReference type="PANTHER" id="PTHR34990:SF2">
    <property type="entry name" value="BLL8164 PROTEIN"/>
    <property type="match status" value="1"/>
</dbReference>
<reference evidence="2" key="1">
    <citation type="journal article" date="2017" name="Proc. Natl. Acad. Sci. U.S.A.">
        <title>Simulation of Deepwater Horizon oil plume reveals substrate specialization within a complex community of hydrocarbon-degraders.</title>
        <authorList>
            <person name="Hu P."/>
            <person name="Dubinsky E.A."/>
            <person name="Probst A.J."/>
            <person name="Wang J."/>
            <person name="Sieber C.M.K."/>
            <person name="Tom L.M."/>
            <person name="Gardinali P."/>
            <person name="Banfield J.F."/>
            <person name="Atlas R.M."/>
            <person name="Andersen G.L."/>
        </authorList>
    </citation>
    <scope>NUCLEOTIDE SEQUENCE [LARGE SCALE GENOMIC DNA]</scope>
</reference>
<dbReference type="InterPro" id="IPR043461">
    <property type="entry name" value="LpxH-like"/>
</dbReference>
<organism evidence="1 2">
    <name type="scientific">Halobacteriovorax marinus</name>
    <dbReference type="NCBI Taxonomy" id="97084"/>
    <lineage>
        <taxon>Bacteria</taxon>
        <taxon>Pseudomonadati</taxon>
        <taxon>Bdellovibrionota</taxon>
        <taxon>Bacteriovoracia</taxon>
        <taxon>Bacteriovoracales</taxon>
        <taxon>Halobacteriovoraceae</taxon>
        <taxon>Halobacteriovorax</taxon>
    </lineage>
</organism>
<evidence type="ECO:0000313" key="1">
    <source>
        <dbReference type="EMBL" id="OUR97039.1"/>
    </source>
</evidence>
<protein>
    <recommendedName>
        <fullName evidence="3">Calcineurin-like phosphoesterase domain-containing protein</fullName>
    </recommendedName>
</protein>
<dbReference type="GO" id="GO:0009245">
    <property type="term" value="P:lipid A biosynthetic process"/>
    <property type="evidence" value="ECO:0007669"/>
    <property type="project" value="TreeGrafter"/>
</dbReference>
<comment type="caution">
    <text evidence="1">The sequence shown here is derived from an EMBL/GenBank/DDBJ whole genome shotgun (WGS) entry which is preliminary data.</text>
</comment>
<dbReference type="Proteomes" id="UP000196531">
    <property type="component" value="Unassembled WGS sequence"/>
</dbReference>
<evidence type="ECO:0008006" key="3">
    <source>
        <dbReference type="Google" id="ProtNLM"/>
    </source>
</evidence>
<dbReference type="AlphaFoldDB" id="A0A1Y5FDJ8"/>
<proteinExistence type="predicted"/>
<dbReference type="InterPro" id="IPR029052">
    <property type="entry name" value="Metallo-depent_PP-like"/>
</dbReference>
<dbReference type="GO" id="GO:0016020">
    <property type="term" value="C:membrane"/>
    <property type="evidence" value="ECO:0007669"/>
    <property type="project" value="GOC"/>
</dbReference>
<dbReference type="PANTHER" id="PTHR34990">
    <property type="entry name" value="UDP-2,3-DIACYLGLUCOSAMINE HYDROLASE-RELATED"/>
    <property type="match status" value="1"/>
</dbReference>